<dbReference type="EMBL" id="JACCJB010000018">
    <property type="protein sequence ID" value="KAF6219979.1"/>
    <property type="molecule type" value="Genomic_DNA"/>
</dbReference>
<dbReference type="GeneID" id="59332215"/>
<proteinExistence type="predicted"/>
<keyword evidence="1" id="KW-1133">Transmembrane helix</keyword>
<sequence length="256" mass="27151">MPFASEPIRISFDDPNFLRRALASAISTGLELGLAALFLGLSCAIGIIAVGLAMRFFRMRRDDSRTQNLAFQPAPDPATARQLFRFSTISFRDTQAAASEISRPVSFVPSGLITPSQPPLSLHSSFIPLTAYNPNFLTNNHPLPLLTLTPPKPSAAMQSPAPLPSASATIPTPFQTLRQDPTFANLLRVLPTVLTSSLFITFGLLGAVLACLKWALFIVIIVVTFGLGLAILVVAAAFLVAGLLGLGLGLVAAAKE</sequence>
<feature type="transmembrane region" description="Helical" evidence="1">
    <location>
        <begin position="229"/>
        <end position="254"/>
    </location>
</feature>
<evidence type="ECO:0000313" key="2">
    <source>
        <dbReference type="EMBL" id="KAF6219979.1"/>
    </source>
</evidence>
<protein>
    <submittedName>
        <fullName evidence="2">Uncharacterized protein</fullName>
    </submittedName>
</protein>
<gene>
    <name evidence="2" type="ORF">HO133_003804</name>
</gene>
<dbReference type="AlphaFoldDB" id="A0A8H6F9V1"/>
<feature type="transmembrane region" description="Helical" evidence="1">
    <location>
        <begin position="32"/>
        <end position="57"/>
    </location>
</feature>
<evidence type="ECO:0000256" key="1">
    <source>
        <dbReference type="SAM" id="Phobius"/>
    </source>
</evidence>
<dbReference type="Proteomes" id="UP000593566">
    <property type="component" value="Unassembled WGS sequence"/>
</dbReference>
<name>A0A8H6F9V1_9LECA</name>
<keyword evidence="3" id="KW-1185">Reference proteome</keyword>
<dbReference type="RefSeq" id="XP_037149414.1">
    <property type="nucleotide sequence ID" value="XM_037294726.1"/>
</dbReference>
<accession>A0A8H6F9V1</accession>
<organism evidence="2 3">
    <name type="scientific">Letharia lupina</name>
    <dbReference type="NCBI Taxonomy" id="560253"/>
    <lineage>
        <taxon>Eukaryota</taxon>
        <taxon>Fungi</taxon>
        <taxon>Dikarya</taxon>
        <taxon>Ascomycota</taxon>
        <taxon>Pezizomycotina</taxon>
        <taxon>Lecanoromycetes</taxon>
        <taxon>OSLEUM clade</taxon>
        <taxon>Lecanoromycetidae</taxon>
        <taxon>Lecanorales</taxon>
        <taxon>Lecanorineae</taxon>
        <taxon>Parmeliaceae</taxon>
        <taxon>Letharia</taxon>
    </lineage>
</organism>
<keyword evidence="1" id="KW-0472">Membrane</keyword>
<keyword evidence="1" id="KW-0812">Transmembrane</keyword>
<reference evidence="2 3" key="1">
    <citation type="journal article" date="2020" name="Genomics">
        <title>Complete, high-quality genomes from long-read metagenomic sequencing of two wolf lichen thalli reveals enigmatic genome architecture.</title>
        <authorList>
            <person name="McKenzie S.K."/>
            <person name="Walston R.F."/>
            <person name="Allen J.L."/>
        </authorList>
    </citation>
    <scope>NUCLEOTIDE SEQUENCE [LARGE SCALE GENOMIC DNA]</scope>
    <source>
        <strain evidence="2">WasteWater1</strain>
    </source>
</reference>
<comment type="caution">
    <text evidence="2">The sequence shown here is derived from an EMBL/GenBank/DDBJ whole genome shotgun (WGS) entry which is preliminary data.</text>
</comment>
<evidence type="ECO:0000313" key="3">
    <source>
        <dbReference type="Proteomes" id="UP000593566"/>
    </source>
</evidence>